<dbReference type="InterPro" id="IPR028994">
    <property type="entry name" value="Integrin_alpha_N"/>
</dbReference>
<reference evidence="6 7" key="1">
    <citation type="submission" date="2018-09" db="EMBL/GenBank/DDBJ databases">
        <title>Micromonospora sp. nov. MS1-9, isolated from a root of Musa sp.</title>
        <authorList>
            <person name="Kuncharoen N."/>
            <person name="Kudo T."/>
            <person name="Ohkuma M."/>
            <person name="Yuki M."/>
            <person name="Tanasupawat S."/>
        </authorList>
    </citation>
    <scope>NUCLEOTIDE SEQUENCE [LARGE SCALE GENOMIC DNA]</scope>
    <source>
        <strain evidence="6 7">MS1-9</strain>
    </source>
</reference>
<feature type="domain" description="Fibronectin type-III" evidence="5">
    <location>
        <begin position="48"/>
        <end position="135"/>
    </location>
</feature>
<evidence type="ECO:0000256" key="1">
    <source>
        <dbReference type="ARBA" id="ARBA00022729"/>
    </source>
</evidence>
<protein>
    <recommendedName>
        <fullName evidence="5">Fibronectin type-III domain-containing protein</fullName>
    </recommendedName>
</protein>
<dbReference type="PANTHER" id="PTHR46580">
    <property type="entry name" value="SENSOR KINASE-RELATED"/>
    <property type="match status" value="1"/>
</dbReference>
<dbReference type="Gene3D" id="2.60.40.10">
    <property type="entry name" value="Immunoglobulins"/>
    <property type="match status" value="3"/>
</dbReference>
<dbReference type="InterPro" id="IPR003961">
    <property type="entry name" value="FN3_dom"/>
</dbReference>
<keyword evidence="2" id="KW-0378">Hydrolase</keyword>
<feature type="chain" id="PRO_5017341237" description="Fibronectin type-III domain-containing protein" evidence="4">
    <location>
        <begin position="43"/>
        <end position="677"/>
    </location>
</feature>
<dbReference type="PANTHER" id="PTHR46580:SF4">
    <property type="entry name" value="ATP_GTP-BINDING PROTEIN"/>
    <property type="match status" value="1"/>
</dbReference>
<dbReference type="SUPFAM" id="SSF49265">
    <property type="entry name" value="Fibronectin type III"/>
    <property type="match status" value="1"/>
</dbReference>
<feature type="signal peptide" evidence="4">
    <location>
        <begin position="1"/>
        <end position="42"/>
    </location>
</feature>
<keyword evidence="1 4" id="KW-0732">Signal</keyword>
<name>A0A3A9XY00_9ACTN</name>
<dbReference type="InterPro" id="IPR036116">
    <property type="entry name" value="FN3_sf"/>
</dbReference>
<dbReference type="InterPro" id="IPR013783">
    <property type="entry name" value="Ig-like_fold"/>
</dbReference>
<evidence type="ECO:0000313" key="6">
    <source>
        <dbReference type="EMBL" id="RKN29959.1"/>
    </source>
</evidence>
<evidence type="ECO:0000256" key="3">
    <source>
        <dbReference type="ARBA" id="ARBA00023326"/>
    </source>
</evidence>
<dbReference type="SMART" id="SM00060">
    <property type="entry name" value="FN3"/>
    <property type="match status" value="2"/>
</dbReference>
<keyword evidence="3" id="KW-0624">Polysaccharide degradation</keyword>
<dbReference type="Pfam" id="PF01839">
    <property type="entry name" value="FG-GAP"/>
    <property type="match status" value="1"/>
</dbReference>
<organism evidence="6 7">
    <name type="scientific">Micromonospora musae</name>
    <dbReference type="NCBI Taxonomy" id="1894970"/>
    <lineage>
        <taxon>Bacteria</taxon>
        <taxon>Bacillati</taxon>
        <taxon>Actinomycetota</taxon>
        <taxon>Actinomycetes</taxon>
        <taxon>Micromonosporales</taxon>
        <taxon>Micromonosporaceae</taxon>
        <taxon>Micromonospora</taxon>
    </lineage>
</organism>
<comment type="caution">
    <text evidence="6">The sequence shown here is derived from an EMBL/GenBank/DDBJ whole genome shotgun (WGS) entry which is preliminary data.</text>
</comment>
<dbReference type="InterPro" id="IPR013517">
    <property type="entry name" value="FG-GAP"/>
</dbReference>
<evidence type="ECO:0000256" key="4">
    <source>
        <dbReference type="SAM" id="SignalP"/>
    </source>
</evidence>
<dbReference type="AlphaFoldDB" id="A0A3A9XY00"/>
<dbReference type="CDD" id="cd00063">
    <property type="entry name" value="FN3"/>
    <property type="match status" value="1"/>
</dbReference>
<evidence type="ECO:0000256" key="2">
    <source>
        <dbReference type="ARBA" id="ARBA00023295"/>
    </source>
</evidence>
<dbReference type="EMBL" id="RAZT01000010">
    <property type="protein sequence ID" value="RKN29959.1"/>
    <property type="molecule type" value="Genomic_DNA"/>
</dbReference>
<dbReference type="GO" id="GO:0000272">
    <property type="term" value="P:polysaccharide catabolic process"/>
    <property type="evidence" value="ECO:0007669"/>
    <property type="project" value="UniProtKB-KW"/>
</dbReference>
<dbReference type="Gene3D" id="2.130.10.130">
    <property type="entry name" value="Integrin alpha, N-terminal"/>
    <property type="match status" value="2"/>
</dbReference>
<accession>A0A3A9XY00</accession>
<evidence type="ECO:0000259" key="5">
    <source>
        <dbReference type="PROSITE" id="PS50853"/>
    </source>
</evidence>
<sequence length="677" mass="69822">MINTGTGGRPMAHTPTRLRPLGIALVAALVAVSQLTATPAQAGPAVTPPPATSATAVSSNQIRVTWQAAPQASSYRVSRSTGSSGPYTQVGSSTGLELLDSGLAPATTYYYVVQAEYKNKLSGQSPQASASTLPVLSAPSGLRLTGTPSTMQLTWAAVPGAARYEVYRHHPIDGDTLITTTTEPSFRETGRSDGYYYQYKVRALAANGAGGPFASGAGYTGLATTTTIAVDPTRSEQGQSVALSARVRTADGSEPWGKVLFLAGSEVVGQATLWQGYTATVITPKASSVTYYARFEGYGTNPNNGGSSSTDLPLQVDPAYGEVSFGPSEAARVGSTETAIAAGDLTGDGLTDVVLTTGTEADAGELNHSAYLFVQLPEHRLAAPVRYGTSAPTGGSMVPVIADVDGDGRNELLVASGDGLELYRQSAGRLAAPVALPFGAPLGDVRVIDLDQDGTLDLVATTNESVLVRYGTGPGEFAAPVAVTTPLSGPILGVADVTGGPGLDLVRLDGRKVIVVEQTSARTFAAPAGVPVPEGQEIDAHSLAAGDVTGDGRADVVVTVTGNMPDPRISVLTHDATGALAAWQVYVASDMPEPVALEDMNGDSRLDVVVAHGGWYQVGVLLQRPDGRLGREQQGYNAYYASHYEHRGLAVGDINGDGHKDVLLADYNNGLVVIPGA</sequence>
<dbReference type="PROSITE" id="PS50853">
    <property type="entry name" value="FN3"/>
    <property type="match status" value="1"/>
</dbReference>
<keyword evidence="3" id="KW-0119">Carbohydrate metabolism</keyword>
<dbReference type="Proteomes" id="UP000275865">
    <property type="component" value="Unassembled WGS sequence"/>
</dbReference>
<dbReference type="SUPFAM" id="SSF69318">
    <property type="entry name" value="Integrin alpha N-terminal domain"/>
    <property type="match status" value="2"/>
</dbReference>
<proteinExistence type="predicted"/>
<dbReference type="Pfam" id="PF13517">
    <property type="entry name" value="FG-GAP_3"/>
    <property type="match status" value="2"/>
</dbReference>
<gene>
    <name evidence="6" type="ORF">D7044_20330</name>
</gene>
<dbReference type="GO" id="GO:0016798">
    <property type="term" value="F:hydrolase activity, acting on glycosyl bonds"/>
    <property type="evidence" value="ECO:0007669"/>
    <property type="project" value="UniProtKB-KW"/>
</dbReference>
<evidence type="ECO:0000313" key="7">
    <source>
        <dbReference type="Proteomes" id="UP000275865"/>
    </source>
</evidence>
<keyword evidence="2" id="KW-0326">Glycosidase</keyword>